<protein>
    <submittedName>
        <fullName evidence="2">Uncharacterized protein</fullName>
    </submittedName>
</protein>
<dbReference type="Proteomes" id="UP000054538">
    <property type="component" value="Unassembled WGS sequence"/>
</dbReference>
<keyword evidence="3" id="KW-1185">Reference proteome</keyword>
<proteinExistence type="predicted"/>
<reference evidence="2 3" key="1">
    <citation type="submission" date="2014-04" db="EMBL/GenBank/DDBJ databases">
        <authorList>
            <consortium name="DOE Joint Genome Institute"/>
            <person name="Kuo A."/>
            <person name="Kohler A."/>
            <person name="Jargeat P."/>
            <person name="Nagy L.G."/>
            <person name="Floudas D."/>
            <person name="Copeland A."/>
            <person name="Barry K.W."/>
            <person name="Cichocki N."/>
            <person name="Veneault-Fourrey C."/>
            <person name="LaButti K."/>
            <person name="Lindquist E.A."/>
            <person name="Lipzen A."/>
            <person name="Lundell T."/>
            <person name="Morin E."/>
            <person name="Murat C."/>
            <person name="Sun H."/>
            <person name="Tunlid A."/>
            <person name="Henrissat B."/>
            <person name="Grigoriev I.V."/>
            <person name="Hibbett D.S."/>
            <person name="Martin F."/>
            <person name="Nordberg H.P."/>
            <person name="Cantor M.N."/>
            <person name="Hua S.X."/>
        </authorList>
    </citation>
    <scope>NUCLEOTIDE SEQUENCE [LARGE SCALE GENOMIC DNA]</scope>
    <source>
        <strain evidence="2 3">Ve08.2h10</strain>
    </source>
</reference>
<evidence type="ECO:0000313" key="2">
    <source>
        <dbReference type="EMBL" id="KIK80741.1"/>
    </source>
</evidence>
<dbReference type="EMBL" id="KN825946">
    <property type="protein sequence ID" value="KIK80741.1"/>
    <property type="molecule type" value="Genomic_DNA"/>
</dbReference>
<keyword evidence="1" id="KW-0812">Transmembrane</keyword>
<sequence length="59" mass="6831">MYFALRDRFAFDSCVGMPKTRRSWEIRIAFRLCVPVITVIVLNCSTAQPSYMLTKLRAS</sequence>
<feature type="transmembrane region" description="Helical" evidence="1">
    <location>
        <begin position="28"/>
        <end position="51"/>
    </location>
</feature>
<dbReference type="InParanoid" id="A0A0D0DA35"/>
<dbReference type="HOGENOM" id="CLU_2961473_0_0_1"/>
<keyword evidence="1" id="KW-0472">Membrane</keyword>
<keyword evidence="1" id="KW-1133">Transmembrane helix</keyword>
<dbReference type="AlphaFoldDB" id="A0A0D0DA35"/>
<evidence type="ECO:0000256" key="1">
    <source>
        <dbReference type="SAM" id="Phobius"/>
    </source>
</evidence>
<gene>
    <name evidence="2" type="ORF">PAXRUDRAFT_221935</name>
</gene>
<evidence type="ECO:0000313" key="3">
    <source>
        <dbReference type="Proteomes" id="UP000054538"/>
    </source>
</evidence>
<name>A0A0D0DA35_9AGAM</name>
<accession>A0A0D0DA35</accession>
<reference evidence="3" key="2">
    <citation type="submission" date="2015-01" db="EMBL/GenBank/DDBJ databases">
        <title>Evolutionary Origins and Diversification of the Mycorrhizal Mutualists.</title>
        <authorList>
            <consortium name="DOE Joint Genome Institute"/>
            <consortium name="Mycorrhizal Genomics Consortium"/>
            <person name="Kohler A."/>
            <person name="Kuo A."/>
            <person name="Nagy L.G."/>
            <person name="Floudas D."/>
            <person name="Copeland A."/>
            <person name="Barry K.W."/>
            <person name="Cichocki N."/>
            <person name="Veneault-Fourrey C."/>
            <person name="LaButti K."/>
            <person name="Lindquist E.A."/>
            <person name="Lipzen A."/>
            <person name="Lundell T."/>
            <person name="Morin E."/>
            <person name="Murat C."/>
            <person name="Riley R."/>
            <person name="Ohm R."/>
            <person name="Sun H."/>
            <person name="Tunlid A."/>
            <person name="Henrissat B."/>
            <person name="Grigoriev I.V."/>
            <person name="Hibbett D.S."/>
            <person name="Martin F."/>
        </authorList>
    </citation>
    <scope>NUCLEOTIDE SEQUENCE [LARGE SCALE GENOMIC DNA]</scope>
    <source>
        <strain evidence="3">Ve08.2h10</strain>
    </source>
</reference>
<organism evidence="2 3">
    <name type="scientific">Paxillus rubicundulus Ve08.2h10</name>
    <dbReference type="NCBI Taxonomy" id="930991"/>
    <lineage>
        <taxon>Eukaryota</taxon>
        <taxon>Fungi</taxon>
        <taxon>Dikarya</taxon>
        <taxon>Basidiomycota</taxon>
        <taxon>Agaricomycotina</taxon>
        <taxon>Agaricomycetes</taxon>
        <taxon>Agaricomycetidae</taxon>
        <taxon>Boletales</taxon>
        <taxon>Paxilineae</taxon>
        <taxon>Paxillaceae</taxon>
        <taxon>Paxillus</taxon>
    </lineage>
</organism>